<dbReference type="GeneID" id="93248837"/>
<dbReference type="EMBL" id="CP003914">
    <property type="protein sequence ID" value="AFX74656.1"/>
    <property type="molecule type" value="Genomic_DNA"/>
</dbReference>
<dbReference type="GO" id="GO:0005524">
    <property type="term" value="F:ATP binding"/>
    <property type="evidence" value="ECO:0007669"/>
    <property type="project" value="UniProtKB-KW"/>
</dbReference>
<dbReference type="GO" id="GO:0045259">
    <property type="term" value="C:proton-transporting ATP synthase complex"/>
    <property type="evidence" value="ECO:0007669"/>
    <property type="project" value="UniProtKB-KW"/>
</dbReference>
<feature type="domain" description="AAA+ ATPase" evidence="11">
    <location>
        <begin position="139"/>
        <end position="400"/>
    </location>
</feature>
<keyword evidence="7" id="KW-0406">Ion transport</keyword>
<name>A0AAI8ANL2_MESHY</name>
<evidence type="ECO:0000256" key="2">
    <source>
        <dbReference type="ARBA" id="ARBA00008936"/>
    </source>
</evidence>
<evidence type="ECO:0000313" key="13">
    <source>
        <dbReference type="Proteomes" id="UP000009399"/>
    </source>
</evidence>
<evidence type="ECO:0000256" key="7">
    <source>
        <dbReference type="ARBA" id="ARBA00023065"/>
    </source>
</evidence>
<keyword evidence="8" id="KW-0472">Membrane</keyword>
<dbReference type="AlphaFoldDB" id="A0AAI8ANL2"/>
<evidence type="ECO:0000256" key="9">
    <source>
        <dbReference type="ARBA" id="ARBA00023196"/>
    </source>
</evidence>
<dbReference type="Gene3D" id="3.40.50.300">
    <property type="entry name" value="P-loop containing nucleotide triphosphate hydrolases"/>
    <property type="match status" value="1"/>
</dbReference>
<proteinExistence type="inferred from homology"/>
<dbReference type="InterPro" id="IPR024034">
    <property type="entry name" value="ATPase_F1/V1_b/a_C"/>
</dbReference>
<keyword evidence="9" id="KW-0139">CF(1)</keyword>
<keyword evidence="4" id="KW-0547">Nucleotide-binding</keyword>
<keyword evidence="6" id="KW-1278">Translocase</keyword>
<dbReference type="Proteomes" id="UP000009399">
    <property type="component" value="Chromosome"/>
</dbReference>
<evidence type="ECO:0000256" key="8">
    <source>
        <dbReference type="ARBA" id="ARBA00023136"/>
    </source>
</evidence>
<evidence type="ECO:0000256" key="1">
    <source>
        <dbReference type="ARBA" id="ARBA00004370"/>
    </source>
</evidence>
<accession>A0AAI8ANL2</accession>
<dbReference type="SUPFAM" id="SSF47917">
    <property type="entry name" value="C-terminal domain of alpha and beta subunits of F1 ATP synthase"/>
    <property type="match status" value="1"/>
</dbReference>
<dbReference type="Gene3D" id="1.10.1140.10">
    <property type="entry name" value="Bovine Mitochondrial F1-atpase, Atp Synthase Beta Chain, Chain D, domain 3"/>
    <property type="match status" value="1"/>
</dbReference>
<keyword evidence="3" id="KW-0813">Transport</keyword>
<evidence type="ECO:0000256" key="5">
    <source>
        <dbReference type="ARBA" id="ARBA00022840"/>
    </source>
</evidence>
<protein>
    <submittedName>
        <fullName evidence="12">ATP synthase beta chain</fullName>
    </submittedName>
</protein>
<evidence type="ECO:0000256" key="6">
    <source>
        <dbReference type="ARBA" id="ARBA00022967"/>
    </source>
</evidence>
<comment type="subcellular location">
    <subcellularLocation>
        <location evidence="1">Membrane</location>
    </subcellularLocation>
</comment>
<dbReference type="RefSeq" id="WP_014335763.1">
    <property type="nucleotide sequence ID" value="NC_019552.1"/>
</dbReference>
<keyword evidence="5" id="KW-0067">ATP-binding</keyword>
<dbReference type="InterPro" id="IPR050053">
    <property type="entry name" value="ATPase_alpha/beta_chains"/>
</dbReference>
<dbReference type="Gene3D" id="2.40.10.170">
    <property type="match status" value="1"/>
</dbReference>
<evidence type="ECO:0000256" key="10">
    <source>
        <dbReference type="ARBA" id="ARBA00023310"/>
    </source>
</evidence>
<dbReference type="SUPFAM" id="SSF52540">
    <property type="entry name" value="P-loop containing nucleoside triphosphate hydrolases"/>
    <property type="match status" value="1"/>
</dbReference>
<dbReference type="Pfam" id="PF22919">
    <property type="entry name" value="ATP-synt_VA_C"/>
    <property type="match status" value="1"/>
</dbReference>
<dbReference type="Pfam" id="PF00006">
    <property type="entry name" value="ATP-synt_ab"/>
    <property type="match status" value="1"/>
</dbReference>
<dbReference type="GO" id="GO:0046933">
    <property type="term" value="F:proton-transporting ATP synthase activity, rotational mechanism"/>
    <property type="evidence" value="ECO:0007669"/>
    <property type="project" value="TreeGrafter"/>
</dbReference>
<sequence>MTGKIIKFWSDVVEVKFDRVDLPSLNHILTLHNNTTFLLVKRLVNETTIRAIIIYLSSEIKINDVVTNTKRSFVVPVGKNSKNNIYSFEGKPLLTNRNANSPLYVEVDSTINKSRFFDVQAEVIQTGIKAIDFFIPIIKGFKLGIFGGAGVGKTVLMKEIIFNVNKDKKSISNIFIGSGERSREAIELFNELESSNLMKNSSMYISKMNESPGARMSIVPIGITAAEYLRDYEKEDVLLFIDNIYRFVQAENEVSASLGKKPSVGGYQSTLDSDVASVQERLFKNQNGAITSFQTIFLPMDDLSDPSAVAVFNHLDGKLVLSREQSSKNIFPAFDPLASSSNSVNEKIIGKKHFNAIIEAKKILAKYKELEDVILILGFDELDKESKIIVKKALQLENFFSQNFFMTEHFTKEKGVFVSLEDTVDSVIRIINGEYINQSPEIFSYVGSNLNIPTDAELGLNKKE</sequence>
<evidence type="ECO:0000256" key="4">
    <source>
        <dbReference type="ARBA" id="ARBA00022741"/>
    </source>
</evidence>
<evidence type="ECO:0000313" key="12">
    <source>
        <dbReference type="EMBL" id="AFX74656.1"/>
    </source>
</evidence>
<dbReference type="SMART" id="SM00382">
    <property type="entry name" value="AAA"/>
    <property type="match status" value="1"/>
</dbReference>
<dbReference type="KEGG" id="mhs:MOS_755"/>
<dbReference type="InterPro" id="IPR003593">
    <property type="entry name" value="AAA+_ATPase"/>
</dbReference>
<dbReference type="SUPFAM" id="SSF50615">
    <property type="entry name" value="N-terminal domain of alpha and beta subunits of F1 ATP synthase"/>
    <property type="match status" value="1"/>
</dbReference>
<reference evidence="12 13" key="1">
    <citation type="journal article" date="2013" name="Genome Announc.">
        <title>Complete Genome Sequence of Mycoplasma hyorhinis Strain SK76.</title>
        <authorList>
            <person name="Goodison S."/>
            <person name="Urquidi V."/>
            <person name="Kumar D."/>
            <person name="Reyes L."/>
            <person name="Rosser C.J."/>
        </authorList>
    </citation>
    <scope>NUCLEOTIDE SEQUENCE [LARGE SCALE GENOMIC DNA]</scope>
    <source>
        <strain evidence="12 13">SK76</strain>
    </source>
</reference>
<dbReference type="NCBIfam" id="NF045934">
    <property type="entry name" value="MSC_0618_beta"/>
    <property type="match status" value="1"/>
</dbReference>
<dbReference type="InterPro" id="IPR055190">
    <property type="entry name" value="ATP-synt_VA_C"/>
</dbReference>
<evidence type="ECO:0000256" key="3">
    <source>
        <dbReference type="ARBA" id="ARBA00022448"/>
    </source>
</evidence>
<dbReference type="InterPro" id="IPR000194">
    <property type="entry name" value="ATPase_F1/V1/A1_a/bsu_nucl-bd"/>
</dbReference>
<dbReference type="InterPro" id="IPR027417">
    <property type="entry name" value="P-loop_NTPase"/>
</dbReference>
<comment type="similarity">
    <text evidence="2">Belongs to the ATPase alpha/beta chains family.</text>
</comment>
<dbReference type="InterPro" id="IPR036121">
    <property type="entry name" value="ATPase_F1/V1/A1_a/bsu_N_sf"/>
</dbReference>
<dbReference type="PANTHER" id="PTHR15184:SF71">
    <property type="entry name" value="ATP SYNTHASE SUBUNIT BETA, MITOCHONDRIAL"/>
    <property type="match status" value="1"/>
</dbReference>
<dbReference type="PANTHER" id="PTHR15184">
    <property type="entry name" value="ATP SYNTHASE"/>
    <property type="match status" value="1"/>
</dbReference>
<keyword evidence="10" id="KW-0066">ATP synthesis</keyword>
<organism evidence="12 13">
    <name type="scientific">Mesomycoplasma hyorhinis SK76</name>
    <dbReference type="NCBI Taxonomy" id="1118964"/>
    <lineage>
        <taxon>Bacteria</taxon>
        <taxon>Bacillati</taxon>
        <taxon>Mycoplasmatota</taxon>
        <taxon>Mycoplasmoidales</taxon>
        <taxon>Metamycoplasmataceae</taxon>
        <taxon>Mesomycoplasma</taxon>
    </lineage>
</organism>
<evidence type="ECO:0000259" key="11">
    <source>
        <dbReference type="SMART" id="SM00382"/>
    </source>
</evidence>
<gene>
    <name evidence="12" type="ORF">MOS_755</name>
</gene>